<dbReference type="AlphaFoldDB" id="A0A3B0XIY4"/>
<sequence length="209" mass="23319">MKKPELKISILSDYICPFCYIGDLRLDALRGVYELKINWCFIEIHPETPASGHSTKLLNYNDETWNSLMKNLEALADEEGVKLCRQTITTNSRKALLLAEASKSLGADVFYPLHQHIFSAFFIEGRNIGEEEVLREIAQQHSIPENIINQAWSDEYASGPADSVPASLLRYLQYAGALQASSVPTFIIGEQMLSGVITREKLLSAAAQV</sequence>
<feature type="domain" description="DSBA-like thioredoxin" evidence="1">
    <location>
        <begin position="8"/>
        <end position="204"/>
    </location>
</feature>
<dbReference type="InterPro" id="IPR001853">
    <property type="entry name" value="DSBA-like_thioredoxin_dom"/>
</dbReference>
<gene>
    <name evidence="2" type="ORF">MNBD_GAMMA11-205</name>
</gene>
<dbReference type="PANTHER" id="PTHR13887:SF41">
    <property type="entry name" value="THIOREDOXIN SUPERFAMILY PROTEIN"/>
    <property type="match status" value="1"/>
</dbReference>
<reference evidence="2" key="1">
    <citation type="submission" date="2018-06" db="EMBL/GenBank/DDBJ databases">
        <authorList>
            <person name="Zhirakovskaya E."/>
        </authorList>
    </citation>
    <scope>NUCLEOTIDE SEQUENCE</scope>
</reference>
<dbReference type="SUPFAM" id="SSF52833">
    <property type="entry name" value="Thioredoxin-like"/>
    <property type="match status" value="1"/>
</dbReference>
<dbReference type="PANTHER" id="PTHR13887">
    <property type="entry name" value="GLUTATHIONE S-TRANSFERASE KAPPA"/>
    <property type="match status" value="1"/>
</dbReference>
<evidence type="ECO:0000313" key="2">
    <source>
        <dbReference type="EMBL" id="VAW63067.1"/>
    </source>
</evidence>
<accession>A0A3B0XIY4</accession>
<protein>
    <recommendedName>
        <fullName evidence="1">DSBA-like thioredoxin domain-containing protein</fullName>
    </recommendedName>
</protein>
<name>A0A3B0XIY4_9ZZZZ</name>
<organism evidence="2">
    <name type="scientific">hydrothermal vent metagenome</name>
    <dbReference type="NCBI Taxonomy" id="652676"/>
    <lineage>
        <taxon>unclassified sequences</taxon>
        <taxon>metagenomes</taxon>
        <taxon>ecological metagenomes</taxon>
    </lineage>
</organism>
<proteinExistence type="predicted"/>
<dbReference type="InterPro" id="IPR036249">
    <property type="entry name" value="Thioredoxin-like_sf"/>
</dbReference>
<dbReference type="GO" id="GO:0016491">
    <property type="term" value="F:oxidoreductase activity"/>
    <property type="evidence" value="ECO:0007669"/>
    <property type="project" value="InterPro"/>
</dbReference>
<dbReference type="Gene3D" id="3.40.30.10">
    <property type="entry name" value="Glutaredoxin"/>
    <property type="match status" value="1"/>
</dbReference>
<evidence type="ECO:0000259" key="1">
    <source>
        <dbReference type="Pfam" id="PF01323"/>
    </source>
</evidence>
<dbReference type="EMBL" id="UOFG01000191">
    <property type="protein sequence ID" value="VAW63067.1"/>
    <property type="molecule type" value="Genomic_DNA"/>
</dbReference>
<dbReference type="Pfam" id="PF01323">
    <property type="entry name" value="DSBA"/>
    <property type="match status" value="1"/>
</dbReference>